<dbReference type="InterPro" id="IPR006139">
    <property type="entry name" value="D-isomer_2_OHA_DH_cat_dom"/>
</dbReference>
<name>A0A1H1AHP0_9MICC</name>
<dbReference type="AlphaFoldDB" id="A0A1H1AHP0"/>
<dbReference type="Pfam" id="PF00389">
    <property type="entry name" value="2-Hacid_dh"/>
    <property type="match status" value="1"/>
</dbReference>
<dbReference type="EMBL" id="FNKH01000002">
    <property type="protein sequence ID" value="SDQ39041.1"/>
    <property type="molecule type" value="Genomic_DNA"/>
</dbReference>
<proteinExistence type="inferred from homology"/>
<keyword evidence="3" id="KW-0520">NAD</keyword>
<dbReference type="InterPro" id="IPR029753">
    <property type="entry name" value="D-isomer_DH_CS"/>
</dbReference>
<dbReference type="SUPFAM" id="SSF52283">
    <property type="entry name" value="Formate/glycerate dehydrogenase catalytic domain-like"/>
    <property type="match status" value="1"/>
</dbReference>
<evidence type="ECO:0000259" key="6">
    <source>
        <dbReference type="Pfam" id="PF02826"/>
    </source>
</evidence>
<evidence type="ECO:0000256" key="1">
    <source>
        <dbReference type="ARBA" id="ARBA00005854"/>
    </source>
</evidence>
<feature type="domain" description="D-isomer specific 2-hydroxyacid dehydrogenase catalytic" evidence="5">
    <location>
        <begin position="38"/>
        <end position="312"/>
    </location>
</feature>
<keyword evidence="2 4" id="KW-0560">Oxidoreductase</keyword>
<evidence type="ECO:0000259" key="5">
    <source>
        <dbReference type="Pfam" id="PF00389"/>
    </source>
</evidence>
<dbReference type="InterPro" id="IPR036291">
    <property type="entry name" value="NAD(P)-bd_dom_sf"/>
</dbReference>
<dbReference type="PROSITE" id="PS00671">
    <property type="entry name" value="D_2_HYDROXYACID_DH_3"/>
    <property type="match status" value="1"/>
</dbReference>
<evidence type="ECO:0000313" key="7">
    <source>
        <dbReference type="EMBL" id="SDQ39041.1"/>
    </source>
</evidence>
<gene>
    <name evidence="7" type="ORF">SAMN04489742_0926</name>
</gene>
<dbReference type="Pfam" id="PF02826">
    <property type="entry name" value="2-Hacid_dh_C"/>
    <property type="match status" value="1"/>
</dbReference>
<comment type="similarity">
    <text evidence="1 4">Belongs to the D-isomer specific 2-hydroxyacid dehydrogenase family.</text>
</comment>
<dbReference type="Proteomes" id="UP000181917">
    <property type="component" value="Unassembled WGS sequence"/>
</dbReference>
<dbReference type="PANTHER" id="PTHR43333:SF1">
    <property type="entry name" value="D-ISOMER SPECIFIC 2-HYDROXYACID DEHYDROGENASE NAD-BINDING DOMAIN-CONTAINING PROTEIN"/>
    <property type="match status" value="1"/>
</dbReference>
<dbReference type="KEGG" id="acry:AC20117_12690"/>
<evidence type="ECO:0000256" key="4">
    <source>
        <dbReference type="RuleBase" id="RU003719"/>
    </source>
</evidence>
<dbReference type="CDD" id="cd05300">
    <property type="entry name" value="2-Hacid_dh_1"/>
    <property type="match status" value="1"/>
</dbReference>
<organism evidence="7 8">
    <name type="scientific">Crystallibacter crystallopoietes</name>
    <dbReference type="NCBI Taxonomy" id="37928"/>
    <lineage>
        <taxon>Bacteria</taxon>
        <taxon>Bacillati</taxon>
        <taxon>Actinomycetota</taxon>
        <taxon>Actinomycetes</taxon>
        <taxon>Micrococcales</taxon>
        <taxon>Micrococcaceae</taxon>
        <taxon>Crystallibacter</taxon>
    </lineage>
</organism>
<dbReference type="Gene3D" id="3.40.50.720">
    <property type="entry name" value="NAD(P)-binding Rossmann-like Domain"/>
    <property type="match status" value="2"/>
</dbReference>
<protein>
    <submittedName>
        <fullName evidence="7">Phosphoglycerate dehydrogenase</fullName>
    </submittedName>
</protein>
<dbReference type="SUPFAM" id="SSF51735">
    <property type="entry name" value="NAD(P)-binding Rossmann-fold domains"/>
    <property type="match status" value="1"/>
</dbReference>
<dbReference type="InterPro" id="IPR006140">
    <property type="entry name" value="D-isomer_DH_NAD-bd"/>
</dbReference>
<dbReference type="GO" id="GO:0016616">
    <property type="term" value="F:oxidoreductase activity, acting on the CH-OH group of donors, NAD or NADP as acceptor"/>
    <property type="evidence" value="ECO:0007669"/>
    <property type="project" value="InterPro"/>
</dbReference>
<reference evidence="7 8" key="1">
    <citation type="submission" date="2016-10" db="EMBL/GenBank/DDBJ databases">
        <authorList>
            <person name="de Groot N.N."/>
        </authorList>
    </citation>
    <scope>NUCLEOTIDE SEQUENCE [LARGE SCALE GENOMIC DNA]</scope>
    <source>
        <strain evidence="7 8">DSM 20117</strain>
    </source>
</reference>
<evidence type="ECO:0000256" key="3">
    <source>
        <dbReference type="ARBA" id="ARBA00023027"/>
    </source>
</evidence>
<accession>A0A1H1AHP0</accession>
<evidence type="ECO:0000313" key="8">
    <source>
        <dbReference type="Proteomes" id="UP000181917"/>
    </source>
</evidence>
<dbReference type="GO" id="GO:0051287">
    <property type="term" value="F:NAD binding"/>
    <property type="evidence" value="ECO:0007669"/>
    <property type="project" value="InterPro"/>
</dbReference>
<keyword evidence="8" id="KW-1185">Reference proteome</keyword>
<dbReference type="STRING" id="37928.SAMN04489742_0926"/>
<dbReference type="RefSeq" id="WP_074699430.1">
    <property type="nucleotide sequence ID" value="NZ_CP018863.1"/>
</dbReference>
<dbReference type="PANTHER" id="PTHR43333">
    <property type="entry name" value="2-HACID_DH_C DOMAIN-CONTAINING PROTEIN"/>
    <property type="match status" value="1"/>
</dbReference>
<dbReference type="OrthoDB" id="4324715at2"/>
<feature type="domain" description="D-isomer specific 2-hydroxyacid dehydrogenase NAD-binding" evidence="6">
    <location>
        <begin position="109"/>
        <end position="281"/>
    </location>
</feature>
<evidence type="ECO:0000256" key="2">
    <source>
        <dbReference type="ARBA" id="ARBA00023002"/>
    </source>
</evidence>
<sequence length="323" mass="35046">MNAKPIVTVLAGDRPVIGLEKLQEHAELRITDIAGLGSALNGADVLYMWDFFAEGLQDVWPNADALKWIHVPAAGVDKLLFPELVESDVVVTNARGIFDRPMAEFVLGGILHFAKGFGLAGERQRRQHWKSWPTTEVAGARVLVAGTGSIGRCTARLLRAVGMDVDGMGRTARAGDRDFGTVHASADFAKVAGGYDYVVLAAPLTTATERMVSRTVLEAMKSSAVLVNVGRGKLVDQDALVQALQARRLGGAVLDVFETEPLPQDHELWQLDNVLVTPHMSGDSQNWLDELAAQFESNFHAWRQGKPLANVVDKRLGFVPSDC</sequence>